<name>A0A2P6RQR4_ROSCH</name>
<keyword evidence="8" id="KW-0472">Membrane</keyword>
<dbReference type="STRING" id="74649.A0A2P6RQR4"/>
<organism evidence="12 13">
    <name type="scientific">Rosa chinensis</name>
    <name type="common">China rose</name>
    <dbReference type="NCBI Taxonomy" id="74649"/>
    <lineage>
        <taxon>Eukaryota</taxon>
        <taxon>Viridiplantae</taxon>
        <taxon>Streptophyta</taxon>
        <taxon>Embryophyta</taxon>
        <taxon>Tracheophyta</taxon>
        <taxon>Spermatophyta</taxon>
        <taxon>Magnoliopsida</taxon>
        <taxon>eudicotyledons</taxon>
        <taxon>Gunneridae</taxon>
        <taxon>Pentapetalae</taxon>
        <taxon>rosids</taxon>
        <taxon>fabids</taxon>
        <taxon>Rosales</taxon>
        <taxon>Rosaceae</taxon>
        <taxon>Rosoideae</taxon>
        <taxon>Rosoideae incertae sedis</taxon>
        <taxon>Rosa</taxon>
    </lineage>
</organism>
<dbReference type="PANTHER" id="PTHR48060">
    <property type="entry name" value="DNA DAMAGE-REPAIR/TOLERATION PROTEIN DRT100"/>
    <property type="match status" value="1"/>
</dbReference>
<evidence type="ECO:0000256" key="2">
    <source>
        <dbReference type="ARBA" id="ARBA00009592"/>
    </source>
</evidence>
<protein>
    <submittedName>
        <fullName evidence="12">Putative non-specific serine/threonine protein kinase</fullName>
        <ecNumber evidence="12">2.7.11.1</ecNumber>
    </submittedName>
</protein>
<keyword evidence="6" id="KW-0677">Repeat</keyword>
<keyword evidence="5 10" id="KW-0732">Signal</keyword>
<reference evidence="12 13" key="1">
    <citation type="journal article" date="2018" name="Nat. Genet.">
        <title>The Rosa genome provides new insights in the design of modern roses.</title>
        <authorList>
            <person name="Bendahmane M."/>
        </authorList>
    </citation>
    <scope>NUCLEOTIDE SEQUENCE [LARGE SCALE GENOMIC DNA]</scope>
    <source>
        <strain evidence="13">cv. Old Blush</strain>
    </source>
</reference>
<comment type="subcellular location">
    <subcellularLocation>
        <location evidence="1">Membrane</location>
        <topology evidence="1">Single-pass type I membrane protein</topology>
    </subcellularLocation>
</comment>
<evidence type="ECO:0000256" key="6">
    <source>
        <dbReference type="ARBA" id="ARBA00022737"/>
    </source>
</evidence>
<dbReference type="EC" id="2.7.11.1" evidence="12"/>
<sequence length="188" mass="20838">MERATWFFLIYLICCDAASCLTMVAQTNLNITTDRSVLLALKAHITNDPRNIVFTNWLTTTPVCNWVGVTCGARHHRIAKLNVSHFGLTGTIPPELGNLSFLVVLDFKNNSFHGILPQELACLRRLKFIRLGNNKFMGDIPSWFGSLFKLQAFGLCGNQFSGSIPATIFNLSALQIISLCSNQLSGMN</sequence>
<keyword evidence="7" id="KW-1133">Transmembrane helix</keyword>
<keyword evidence="4" id="KW-0812">Transmembrane</keyword>
<comment type="caution">
    <text evidence="12">The sequence shown here is derived from an EMBL/GenBank/DDBJ whole genome shotgun (WGS) entry which is preliminary data.</text>
</comment>
<evidence type="ECO:0000256" key="3">
    <source>
        <dbReference type="ARBA" id="ARBA00022614"/>
    </source>
</evidence>
<dbReference type="PANTHER" id="PTHR48060:SF21">
    <property type="entry name" value="L DOMAIN-LIKE PROTEIN"/>
    <property type="match status" value="1"/>
</dbReference>
<evidence type="ECO:0000256" key="1">
    <source>
        <dbReference type="ARBA" id="ARBA00004479"/>
    </source>
</evidence>
<dbReference type="InterPro" id="IPR032675">
    <property type="entry name" value="LRR_dom_sf"/>
</dbReference>
<evidence type="ECO:0000256" key="5">
    <source>
        <dbReference type="ARBA" id="ARBA00022729"/>
    </source>
</evidence>
<feature type="signal peptide" evidence="10">
    <location>
        <begin position="1"/>
        <end position="20"/>
    </location>
</feature>
<dbReference type="InterPro" id="IPR001611">
    <property type="entry name" value="Leu-rich_rpt"/>
</dbReference>
<gene>
    <name evidence="12" type="ORF">RchiOBHm_Chr2g0114231</name>
</gene>
<keyword evidence="3" id="KW-0433">Leucine-rich repeat</keyword>
<dbReference type="AlphaFoldDB" id="A0A2P6RQR4"/>
<feature type="domain" description="Leucine-rich repeat-containing N-terminal plant-type" evidence="11">
    <location>
        <begin position="33"/>
        <end position="71"/>
    </location>
</feature>
<keyword evidence="13" id="KW-1185">Reference proteome</keyword>
<dbReference type="InterPro" id="IPR013210">
    <property type="entry name" value="LRR_N_plant-typ"/>
</dbReference>
<dbReference type="Gene3D" id="3.80.10.10">
    <property type="entry name" value="Ribonuclease Inhibitor"/>
    <property type="match status" value="1"/>
</dbReference>
<dbReference type="InterPro" id="IPR053211">
    <property type="entry name" value="DNA_repair-toleration"/>
</dbReference>
<evidence type="ECO:0000256" key="7">
    <source>
        <dbReference type="ARBA" id="ARBA00022989"/>
    </source>
</evidence>
<proteinExistence type="inferred from homology"/>
<evidence type="ECO:0000313" key="12">
    <source>
        <dbReference type="EMBL" id="PRQ48750.1"/>
    </source>
</evidence>
<dbReference type="EMBL" id="PDCK01000040">
    <property type="protein sequence ID" value="PRQ48750.1"/>
    <property type="molecule type" value="Genomic_DNA"/>
</dbReference>
<comment type="similarity">
    <text evidence="2">Belongs to the RLP family.</text>
</comment>
<dbReference type="GO" id="GO:0004674">
    <property type="term" value="F:protein serine/threonine kinase activity"/>
    <property type="evidence" value="ECO:0007669"/>
    <property type="project" value="UniProtKB-KW"/>
</dbReference>
<dbReference type="Pfam" id="PF00560">
    <property type="entry name" value="LRR_1"/>
    <property type="match status" value="3"/>
</dbReference>
<evidence type="ECO:0000313" key="13">
    <source>
        <dbReference type="Proteomes" id="UP000238479"/>
    </source>
</evidence>
<dbReference type="Gramene" id="PRQ48750">
    <property type="protein sequence ID" value="PRQ48750"/>
    <property type="gene ID" value="RchiOBHm_Chr2g0114231"/>
</dbReference>
<evidence type="ECO:0000256" key="10">
    <source>
        <dbReference type="SAM" id="SignalP"/>
    </source>
</evidence>
<evidence type="ECO:0000259" key="11">
    <source>
        <dbReference type="Pfam" id="PF08263"/>
    </source>
</evidence>
<accession>A0A2P6RQR4</accession>
<keyword evidence="12" id="KW-0418">Kinase</keyword>
<dbReference type="Proteomes" id="UP000238479">
    <property type="component" value="Chromosome 2"/>
</dbReference>
<dbReference type="Pfam" id="PF08263">
    <property type="entry name" value="LRRNT_2"/>
    <property type="match status" value="1"/>
</dbReference>
<dbReference type="SUPFAM" id="SSF52058">
    <property type="entry name" value="L domain-like"/>
    <property type="match status" value="1"/>
</dbReference>
<keyword evidence="9" id="KW-0325">Glycoprotein</keyword>
<keyword evidence="12" id="KW-0723">Serine/threonine-protein kinase</keyword>
<evidence type="ECO:0000256" key="4">
    <source>
        <dbReference type="ARBA" id="ARBA00022692"/>
    </source>
</evidence>
<evidence type="ECO:0000256" key="8">
    <source>
        <dbReference type="ARBA" id="ARBA00023136"/>
    </source>
</evidence>
<dbReference type="OMA" id="MERATWF"/>
<evidence type="ECO:0000256" key="9">
    <source>
        <dbReference type="ARBA" id="ARBA00023180"/>
    </source>
</evidence>
<feature type="chain" id="PRO_5015153074" evidence="10">
    <location>
        <begin position="21"/>
        <end position="188"/>
    </location>
</feature>
<keyword evidence="12" id="KW-0808">Transferase</keyword>
<dbReference type="FunFam" id="3.80.10.10:FF:000275">
    <property type="entry name" value="Leucine-rich repeat receptor-like protein kinase"/>
    <property type="match status" value="1"/>
</dbReference>
<dbReference type="GO" id="GO:0016020">
    <property type="term" value="C:membrane"/>
    <property type="evidence" value="ECO:0007669"/>
    <property type="project" value="UniProtKB-SubCell"/>
</dbReference>